<sequence>MLLPNCYYSQLFVDRMYADANSAIASTRGFDLAEIMLHSLLQDDPGQLSVEPLRASSDVGCGREALESPPFLDPSQTISHNSLFSTPSQVACNYKKTPLTPIDLLSSLASRLTSEALLLNFDHFTLHKRYSLFLDAVEAEFRDEIIEYEKINGRDEGKCETLFRYMFFEIHLSAPSGHEHLTLVARRMATGIKPFIEKEGDVEIGKLRKLQKTPGTKEEREKCQELLSSAREARLMWGRPLHTSALDLNFFANLSFPFANIPNLNLNLKHWDTQVWPSVCFPDVVVRNLLNVFIASSIPKTIT</sequence>
<protein>
    <submittedName>
        <fullName evidence="1">Uncharacterized protein</fullName>
    </submittedName>
</protein>
<dbReference type="GeneID" id="28831630"/>
<proteinExistence type="predicted"/>
<evidence type="ECO:0000313" key="2">
    <source>
        <dbReference type="Proteomes" id="UP000070700"/>
    </source>
</evidence>
<dbReference type="Proteomes" id="UP000070700">
    <property type="component" value="Unassembled WGS sequence"/>
</dbReference>
<name>A0A194XIS2_MOLSC</name>
<gene>
    <name evidence="1" type="ORF">LY89DRAFT_772123</name>
</gene>
<organism evidence="1 2">
    <name type="scientific">Mollisia scopiformis</name>
    <name type="common">Conifer needle endophyte fungus</name>
    <name type="synonym">Phialocephala scopiformis</name>
    <dbReference type="NCBI Taxonomy" id="149040"/>
    <lineage>
        <taxon>Eukaryota</taxon>
        <taxon>Fungi</taxon>
        <taxon>Dikarya</taxon>
        <taxon>Ascomycota</taxon>
        <taxon>Pezizomycotina</taxon>
        <taxon>Leotiomycetes</taxon>
        <taxon>Helotiales</taxon>
        <taxon>Mollisiaceae</taxon>
        <taxon>Mollisia</taxon>
    </lineage>
</organism>
<evidence type="ECO:0000313" key="1">
    <source>
        <dbReference type="EMBL" id="KUJ19662.1"/>
    </source>
</evidence>
<dbReference type="KEGG" id="psco:LY89DRAFT_772123"/>
<dbReference type="AlphaFoldDB" id="A0A194XIS2"/>
<reference evidence="1 2" key="1">
    <citation type="submission" date="2015-10" db="EMBL/GenBank/DDBJ databases">
        <title>Full genome of DAOMC 229536 Phialocephala scopiformis, a fungal endophyte of spruce producing the potent anti-insectan compound rugulosin.</title>
        <authorList>
            <consortium name="DOE Joint Genome Institute"/>
            <person name="Walker A.K."/>
            <person name="Frasz S.L."/>
            <person name="Seifert K.A."/>
            <person name="Miller J.D."/>
            <person name="Mondo S.J."/>
            <person name="Labutti K."/>
            <person name="Lipzen A."/>
            <person name="Dockter R."/>
            <person name="Kennedy M."/>
            <person name="Grigoriev I.V."/>
            <person name="Spatafora J.W."/>
        </authorList>
    </citation>
    <scope>NUCLEOTIDE SEQUENCE [LARGE SCALE GENOMIC DNA]</scope>
    <source>
        <strain evidence="1 2">CBS 120377</strain>
    </source>
</reference>
<dbReference type="RefSeq" id="XP_018074017.1">
    <property type="nucleotide sequence ID" value="XM_018221904.1"/>
</dbReference>
<dbReference type="InParanoid" id="A0A194XIS2"/>
<keyword evidence="2" id="KW-1185">Reference proteome</keyword>
<dbReference type="EMBL" id="KQ947410">
    <property type="protein sequence ID" value="KUJ19662.1"/>
    <property type="molecule type" value="Genomic_DNA"/>
</dbReference>
<accession>A0A194XIS2</accession>